<proteinExistence type="predicted"/>
<dbReference type="SUPFAM" id="SSF56784">
    <property type="entry name" value="HAD-like"/>
    <property type="match status" value="1"/>
</dbReference>
<comment type="caution">
    <text evidence="1">The sequence shown here is derived from an EMBL/GenBank/DDBJ whole genome shotgun (WGS) entry which is preliminary data.</text>
</comment>
<dbReference type="GO" id="GO:0016787">
    <property type="term" value="F:hydrolase activity"/>
    <property type="evidence" value="ECO:0007669"/>
    <property type="project" value="UniProtKB-KW"/>
</dbReference>
<dbReference type="Proteomes" id="UP000031202">
    <property type="component" value="Unassembled WGS sequence"/>
</dbReference>
<dbReference type="InterPro" id="IPR023214">
    <property type="entry name" value="HAD_sf"/>
</dbReference>
<name>A0A0B4E000_9MICO</name>
<evidence type="ECO:0000313" key="2">
    <source>
        <dbReference type="Proteomes" id="UP000031202"/>
    </source>
</evidence>
<reference evidence="1 2" key="1">
    <citation type="submission" date="2014-12" db="EMBL/GenBank/DDBJ databases">
        <title>Genome sequencing of Microbacterium hominis TPW29.</title>
        <authorList>
            <person name="Tan P.W."/>
            <person name="Chan K.-G."/>
        </authorList>
    </citation>
    <scope>NUCLEOTIDE SEQUENCE [LARGE SCALE GENOMIC DNA]</scope>
    <source>
        <strain evidence="1 2">TPW29</strain>
    </source>
</reference>
<dbReference type="RefSeq" id="WP_039411363.1">
    <property type="nucleotide sequence ID" value="NZ_JWSZ01000001.1"/>
</dbReference>
<dbReference type="AlphaFoldDB" id="A0A0B4E000"/>
<accession>A0A0B4E000</accession>
<gene>
    <name evidence="1" type="ORF">RM52_00110</name>
</gene>
<dbReference type="Gene3D" id="3.40.50.1000">
    <property type="entry name" value="HAD superfamily/HAD-like"/>
    <property type="match status" value="1"/>
</dbReference>
<dbReference type="InterPro" id="IPR036412">
    <property type="entry name" value="HAD-like_sf"/>
</dbReference>
<sequence length="217" mass="22591">MPRPILIFDFDGTVALGDGPVRAYARAVATEAGLSPSFVDEIATGLADGGDAIDAYDLVRVRAVAAGAAPEHLARGYAASREQLASDDAPVLAPEGLAAFLTTVDAERILVTNAPGVRIPEALTALALEGLFDRVVVDAGKPDGLAALLDELDADAEVLAVGDIWRNDLAPAHARGHATALVGGYPDPDAAPDFRADTLPELLPALTEWVRARVRTR</sequence>
<evidence type="ECO:0000313" key="1">
    <source>
        <dbReference type="EMBL" id="KIC59873.1"/>
    </source>
</evidence>
<organism evidence="1 2">
    <name type="scientific">Microbacterium hominis</name>
    <dbReference type="NCBI Taxonomy" id="162426"/>
    <lineage>
        <taxon>Bacteria</taxon>
        <taxon>Bacillati</taxon>
        <taxon>Actinomycetota</taxon>
        <taxon>Actinomycetes</taxon>
        <taxon>Micrococcales</taxon>
        <taxon>Microbacteriaceae</taxon>
        <taxon>Microbacterium</taxon>
    </lineage>
</organism>
<dbReference type="EMBL" id="JWSZ01000001">
    <property type="protein sequence ID" value="KIC59873.1"/>
    <property type="molecule type" value="Genomic_DNA"/>
</dbReference>
<protein>
    <submittedName>
        <fullName evidence="1">Hydrolase</fullName>
    </submittedName>
</protein>
<keyword evidence="1" id="KW-0378">Hydrolase</keyword>